<organism evidence="9 10">
    <name type="scientific">Helianthus annuus</name>
    <name type="common">Common sunflower</name>
    <dbReference type="NCBI Taxonomy" id="4232"/>
    <lineage>
        <taxon>Eukaryota</taxon>
        <taxon>Viridiplantae</taxon>
        <taxon>Streptophyta</taxon>
        <taxon>Embryophyta</taxon>
        <taxon>Tracheophyta</taxon>
        <taxon>Spermatophyta</taxon>
        <taxon>Magnoliopsida</taxon>
        <taxon>eudicotyledons</taxon>
        <taxon>Gunneridae</taxon>
        <taxon>Pentapetalae</taxon>
        <taxon>asterids</taxon>
        <taxon>campanulids</taxon>
        <taxon>Asterales</taxon>
        <taxon>Asteraceae</taxon>
        <taxon>Asteroideae</taxon>
        <taxon>Heliantheae alliance</taxon>
        <taxon>Heliantheae</taxon>
        <taxon>Helianthus</taxon>
    </lineage>
</organism>
<feature type="binding site" description="axial binding residue" evidence="6">
    <location>
        <position position="302"/>
    </location>
    <ligand>
        <name>heme</name>
        <dbReference type="ChEBI" id="CHEBI:30413"/>
    </ligand>
    <ligandPart>
        <name>Fe</name>
        <dbReference type="ChEBI" id="CHEBI:18248"/>
    </ligandPart>
</feature>
<dbReference type="GO" id="GO:0005506">
    <property type="term" value="F:iron ion binding"/>
    <property type="evidence" value="ECO:0007669"/>
    <property type="project" value="InterPro"/>
</dbReference>
<reference evidence="8" key="3">
    <citation type="submission" date="2020-06" db="EMBL/GenBank/DDBJ databases">
        <title>Helianthus annuus Genome sequencing and assembly Release 2.</title>
        <authorList>
            <person name="Gouzy J."/>
            <person name="Langlade N."/>
            <person name="Munos S."/>
        </authorList>
    </citation>
    <scope>NUCLEOTIDE SEQUENCE</scope>
    <source>
        <tissue evidence="8">Leaves</tissue>
    </source>
</reference>
<keyword evidence="4 6" id="KW-0408">Iron</keyword>
<evidence type="ECO:0000256" key="1">
    <source>
        <dbReference type="ARBA" id="ARBA00022617"/>
    </source>
</evidence>
<keyword evidence="2 6" id="KW-0479">Metal-binding</keyword>
<dbReference type="GO" id="GO:0004497">
    <property type="term" value="F:monooxygenase activity"/>
    <property type="evidence" value="ECO:0000318"/>
    <property type="project" value="GO_Central"/>
</dbReference>
<reference evidence="8 10" key="1">
    <citation type="journal article" date="2017" name="Nature">
        <title>The sunflower genome provides insights into oil metabolism, flowering and Asterid evolution.</title>
        <authorList>
            <person name="Badouin H."/>
            <person name="Gouzy J."/>
            <person name="Grassa C.J."/>
            <person name="Murat F."/>
            <person name="Staton S.E."/>
            <person name="Cottret L."/>
            <person name="Lelandais-Briere C."/>
            <person name="Owens G.L."/>
            <person name="Carrere S."/>
            <person name="Mayjonade B."/>
            <person name="Legrand L."/>
            <person name="Gill N."/>
            <person name="Kane N.C."/>
            <person name="Bowers J.E."/>
            <person name="Hubner S."/>
            <person name="Bellec A."/>
            <person name="Berard A."/>
            <person name="Berges H."/>
            <person name="Blanchet N."/>
            <person name="Boniface M.C."/>
            <person name="Brunel D."/>
            <person name="Catrice O."/>
            <person name="Chaidir N."/>
            <person name="Claudel C."/>
            <person name="Donnadieu C."/>
            <person name="Faraut T."/>
            <person name="Fievet G."/>
            <person name="Helmstetter N."/>
            <person name="King M."/>
            <person name="Knapp S.J."/>
            <person name="Lai Z."/>
            <person name="Le Paslier M.C."/>
            <person name="Lippi Y."/>
            <person name="Lorenzon L."/>
            <person name="Mandel J.R."/>
            <person name="Marage G."/>
            <person name="Marchand G."/>
            <person name="Marquand E."/>
            <person name="Bret-Mestries E."/>
            <person name="Morien E."/>
            <person name="Nambeesan S."/>
            <person name="Nguyen T."/>
            <person name="Pegot-Espagnet P."/>
            <person name="Pouilly N."/>
            <person name="Raftis F."/>
            <person name="Sallet E."/>
            <person name="Schiex T."/>
            <person name="Thomas J."/>
            <person name="Vandecasteele C."/>
            <person name="Vares D."/>
            <person name="Vear F."/>
            <person name="Vautrin S."/>
            <person name="Crespi M."/>
            <person name="Mangin B."/>
            <person name="Burke J.M."/>
            <person name="Salse J."/>
            <person name="Munos S."/>
            <person name="Vincourt P."/>
            <person name="Rieseberg L.H."/>
            <person name="Langlade N.B."/>
        </authorList>
    </citation>
    <scope>NUCLEOTIDE SEQUENCE [LARGE SCALE GENOMIC DNA]</scope>
    <source>
        <strain evidence="10">cv. SF193</strain>
        <tissue evidence="8">Leaves</tissue>
    </source>
</reference>
<keyword evidence="1 6" id="KW-0349">Heme</keyword>
<evidence type="ECO:0000256" key="4">
    <source>
        <dbReference type="ARBA" id="ARBA00023004"/>
    </source>
</evidence>
<reference evidence="9" key="2">
    <citation type="submission" date="2017-02" db="EMBL/GenBank/DDBJ databases">
        <title>Sunflower complete genome.</title>
        <authorList>
            <person name="Langlade N."/>
            <person name="Munos S."/>
        </authorList>
    </citation>
    <scope>NUCLEOTIDE SEQUENCE [LARGE SCALE GENOMIC DNA]</scope>
    <source>
        <tissue evidence="9">Leaves</tissue>
    </source>
</reference>
<dbReference type="InParanoid" id="A0A251UZ65"/>
<dbReference type="InterPro" id="IPR050651">
    <property type="entry name" value="Plant_Cytochrome_P450_Monoox"/>
</dbReference>
<dbReference type="PANTHER" id="PTHR47947:SF24">
    <property type="entry name" value="ISOFLAVONE 2'-HYDROXYLASE-LIKE"/>
    <property type="match status" value="1"/>
</dbReference>
<dbReference type="Pfam" id="PF00067">
    <property type="entry name" value="p450"/>
    <property type="match status" value="2"/>
</dbReference>
<keyword evidence="3 7" id="KW-0560">Oxidoreductase</keyword>
<comment type="cofactor">
    <cofactor evidence="6">
        <name>heme</name>
        <dbReference type="ChEBI" id="CHEBI:30413"/>
    </cofactor>
</comment>
<evidence type="ECO:0000313" key="9">
    <source>
        <dbReference type="EMBL" id="OTG27631.1"/>
    </source>
</evidence>
<evidence type="ECO:0000256" key="2">
    <source>
        <dbReference type="ARBA" id="ARBA00022723"/>
    </source>
</evidence>
<name>A0A251UZ65_HELAN</name>
<dbReference type="Gene3D" id="1.10.630.10">
    <property type="entry name" value="Cytochrome P450"/>
    <property type="match status" value="2"/>
</dbReference>
<dbReference type="InterPro" id="IPR002401">
    <property type="entry name" value="Cyt_P450_E_grp-I"/>
</dbReference>
<protein>
    <submittedName>
        <fullName evidence="8 9">Cytochrome P450</fullName>
    </submittedName>
</protein>
<dbReference type="PROSITE" id="PS00086">
    <property type="entry name" value="CYTOCHROME_P450"/>
    <property type="match status" value="1"/>
</dbReference>
<evidence type="ECO:0000256" key="7">
    <source>
        <dbReference type="RuleBase" id="RU000461"/>
    </source>
</evidence>
<dbReference type="InterPro" id="IPR001128">
    <property type="entry name" value="Cyt_P450"/>
</dbReference>
<dbReference type="SUPFAM" id="SSF48264">
    <property type="entry name" value="Cytochrome P450"/>
    <property type="match status" value="1"/>
</dbReference>
<dbReference type="InterPro" id="IPR036396">
    <property type="entry name" value="Cyt_P450_sf"/>
</dbReference>
<accession>A0A251UZ65</accession>
<comment type="similarity">
    <text evidence="7">Belongs to the cytochrome P450 family.</text>
</comment>
<keyword evidence="5 7" id="KW-0503">Monooxygenase</keyword>
<dbReference type="Proteomes" id="UP000215914">
    <property type="component" value="Chromosome 4"/>
</dbReference>
<evidence type="ECO:0000256" key="3">
    <source>
        <dbReference type="ARBA" id="ARBA00023002"/>
    </source>
</evidence>
<dbReference type="PRINTS" id="PR00463">
    <property type="entry name" value="EP450I"/>
</dbReference>
<evidence type="ECO:0000313" key="8">
    <source>
        <dbReference type="EMBL" id="KAF5808925.1"/>
    </source>
</evidence>
<dbReference type="EMBL" id="MNCJ02000319">
    <property type="protein sequence ID" value="KAF5808925.1"/>
    <property type="molecule type" value="Genomic_DNA"/>
</dbReference>
<evidence type="ECO:0000313" key="10">
    <source>
        <dbReference type="Proteomes" id="UP000215914"/>
    </source>
</evidence>
<sequence length="366" mass="42222">MLYGKFLANNYTSLVFSSYGENWRHLRRIASNEILSPGGLNGYCHMRIDKGKLMIRKLMMTSSSPVNMNSVFYELMLNVMMRMICGKRYFGVDIPEMEEGNRLREIIDETELFNSDSVIADYLPQLSWFGNRAEKRFIALQEKRDVFVQELIEQVFLSAGTDTSVATMEWSLVEDVEESDMLNHPQVLQNAQSEIDTKIGKDRLVEESDIAELPYIRWIMNETFRLYPATPLLLPHESSEDCTIEGYNVPRGTMLLVNQWAIQNDPKLWTDPERFYLERFKGLEGTNVGFKLLPFGSGRRRCPGDGLAIRVFGPTLALLIQCFDWERLSEEMVDMKKGQGFTMHKAEPLVAKCKTRPEMQHLLAQL</sequence>
<dbReference type="AlphaFoldDB" id="A0A251UZ65"/>
<dbReference type="PANTHER" id="PTHR47947">
    <property type="entry name" value="CYTOCHROME P450 82C3-RELATED"/>
    <property type="match status" value="1"/>
</dbReference>
<dbReference type="InterPro" id="IPR017972">
    <property type="entry name" value="Cyt_P450_CS"/>
</dbReference>
<dbReference type="EMBL" id="CM007893">
    <property type="protein sequence ID" value="OTG27631.1"/>
    <property type="molecule type" value="Genomic_DNA"/>
</dbReference>
<evidence type="ECO:0000256" key="6">
    <source>
        <dbReference type="PIRSR" id="PIRSR602401-1"/>
    </source>
</evidence>
<keyword evidence="10" id="KW-1185">Reference proteome</keyword>
<dbReference type="PRINTS" id="PR00385">
    <property type="entry name" value="P450"/>
</dbReference>
<gene>
    <name evidence="9" type="ORF">HannXRQ_Chr04g0102151</name>
    <name evidence="8" type="ORF">HanXRQr2_Chr04g0151061</name>
</gene>
<dbReference type="OMA" id="CKTRPEM"/>
<dbReference type="GO" id="GO:0020037">
    <property type="term" value="F:heme binding"/>
    <property type="evidence" value="ECO:0007669"/>
    <property type="project" value="InterPro"/>
</dbReference>
<dbReference type="STRING" id="4232.A0A251UZ65"/>
<proteinExistence type="inferred from homology"/>
<dbReference type="GO" id="GO:0016705">
    <property type="term" value="F:oxidoreductase activity, acting on paired donors, with incorporation or reduction of molecular oxygen"/>
    <property type="evidence" value="ECO:0007669"/>
    <property type="project" value="InterPro"/>
</dbReference>
<evidence type="ECO:0000256" key="5">
    <source>
        <dbReference type="ARBA" id="ARBA00023033"/>
    </source>
</evidence>
<dbReference type="Gramene" id="mRNA:HanXRQr2_Chr04g0151061">
    <property type="protein sequence ID" value="mRNA:HanXRQr2_Chr04g0151061"/>
    <property type="gene ID" value="HanXRQr2_Chr04g0151061"/>
</dbReference>